<proteinExistence type="predicted"/>
<evidence type="ECO:0000256" key="1">
    <source>
        <dbReference type="SAM" id="Phobius"/>
    </source>
</evidence>
<dbReference type="Pfam" id="PF04070">
    <property type="entry name" value="DUF378"/>
    <property type="match status" value="1"/>
</dbReference>
<keyword evidence="1" id="KW-1133">Transmembrane helix</keyword>
<dbReference type="PANTHER" id="PTHR37304:SF1">
    <property type="entry name" value="MEMBRANE PROTEIN"/>
    <property type="match status" value="1"/>
</dbReference>
<keyword evidence="1" id="KW-0812">Transmembrane</keyword>
<dbReference type="RefSeq" id="WP_066732408.1">
    <property type="nucleotide sequence ID" value="NZ_JAJCIQ010000001.1"/>
</dbReference>
<evidence type="ECO:0000313" key="3">
    <source>
        <dbReference type="Proteomes" id="UP001299546"/>
    </source>
</evidence>
<feature type="transmembrane region" description="Helical" evidence="1">
    <location>
        <begin position="39"/>
        <end position="59"/>
    </location>
</feature>
<comment type="caution">
    <text evidence="2">The sequence shown here is derived from an EMBL/GenBank/DDBJ whole genome shotgun (WGS) entry which is preliminary data.</text>
</comment>
<dbReference type="EMBL" id="JAJCIS010000001">
    <property type="protein sequence ID" value="MCB7386173.1"/>
    <property type="molecule type" value="Genomic_DNA"/>
</dbReference>
<dbReference type="Proteomes" id="UP001299546">
    <property type="component" value="Unassembled WGS sequence"/>
</dbReference>
<dbReference type="InterPro" id="IPR007211">
    <property type="entry name" value="DUF378"/>
</dbReference>
<name>A0ABS8DCM3_9FIRM</name>
<accession>A0ABS8DCM3</accession>
<feature type="transmembrane region" description="Helical" evidence="1">
    <location>
        <begin position="7"/>
        <end position="27"/>
    </location>
</feature>
<protein>
    <submittedName>
        <fullName evidence="2">DUF378 domain-containing protein</fullName>
    </submittedName>
</protein>
<sequence>MKWFDNTSLTIVIIGAVNWLLVGIFRFDLVAYIFGNLSWLSRIIYTIVGLCGLYLISLFGRIGNMSDS</sequence>
<keyword evidence="3" id="KW-1185">Reference proteome</keyword>
<dbReference type="PANTHER" id="PTHR37304">
    <property type="entry name" value="MEMBRANE PROTEIN-RELATED"/>
    <property type="match status" value="1"/>
</dbReference>
<evidence type="ECO:0000313" key="2">
    <source>
        <dbReference type="EMBL" id="MCB7386173.1"/>
    </source>
</evidence>
<reference evidence="2 3" key="1">
    <citation type="submission" date="2021-10" db="EMBL/GenBank/DDBJ databases">
        <title>Collection of gut derived symbiotic bacterial strains cultured from healthy donors.</title>
        <authorList>
            <person name="Lin H."/>
            <person name="Littmann E."/>
            <person name="Kohout C."/>
            <person name="Pamer E.G."/>
        </authorList>
    </citation>
    <scope>NUCLEOTIDE SEQUENCE [LARGE SCALE GENOMIC DNA]</scope>
    <source>
        <strain evidence="2 3">DFI.1.165</strain>
    </source>
</reference>
<gene>
    <name evidence="2" type="ORF">LIZ65_02630</name>
</gene>
<keyword evidence="1" id="KW-0472">Membrane</keyword>
<organism evidence="2 3">
    <name type="scientific">Bariatricus massiliensis</name>
    <dbReference type="NCBI Taxonomy" id="1745713"/>
    <lineage>
        <taxon>Bacteria</taxon>
        <taxon>Bacillati</taxon>
        <taxon>Bacillota</taxon>
        <taxon>Clostridia</taxon>
        <taxon>Lachnospirales</taxon>
        <taxon>Lachnospiraceae</taxon>
        <taxon>Bariatricus</taxon>
    </lineage>
</organism>